<evidence type="ECO:0000313" key="15">
    <source>
        <dbReference type="EMBL" id="CCO18009.1"/>
    </source>
</evidence>
<dbReference type="SUPFAM" id="SSF54631">
    <property type="entry name" value="CBS-domain pair"/>
    <property type="match status" value="1"/>
</dbReference>
<dbReference type="RefSeq" id="XP_007510476.1">
    <property type="nucleotide sequence ID" value="XM_007510414.1"/>
</dbReference>
<dbReference type="InterPro" id="IPR000644">
    <property type="entry name" value="CBS_dom"/>
</dbReference>
<evidence type="ECO:0000256" key="8">
    <source>
        <dbReference type="ARBA" id="ARBA00023122"/>
    </source>
</evidence>
<feature type="transmembrane region" description="Helical" evidence="12">
    <location>
        <begin position="219"/>
        <end position="243"/>
    </location>
</feature>
<keyword evidence="7 12" id="KW-0406">Ion transport</keyword>
<dbReference type="Gene3D" id="3.10.580.10">
    <property type="entry name" value="CBS-domain"/>
    <property type="match status" value="1"/>
</dbReference>
<evidence type="ECO:0000256" key="1">
    <source>
        <dbReference type="ARBA" id="ARBA00004141"/>
    </source>
</evidence>
<feature type="region of interest" description="Disordered" evidence="13">
    <location>
        <begin position="1"/>
        <end position="73"/>
    </location>
</feature>
<dbReference type="InterPro" id="IPR051280">
    <property type="entry name" value="Cl-channel/antiporter"/>
</dbReference>
<evidence type="ECO:0000256" key="3">
    <source>
        <dbReference type="ARBA" id="ARBA00022448"/>
    </source>
</evidence>
<comment type="similarity">
    <text evidence="2 12">Belongs to the chloride channel (TC 2.A.49) family.</text>
</comment>
<protein>
    <recommendedName>
        <fullName evidence="12">Chloride channel protein</fullName>
    </recommendedName>
</protein>
<dbReference type="KEGG" id="bpg:Bathy10g00760"/>
<feature type="transmembrane region" description="Helical" evidence="12">
    <location>
        <begin position="579"/>
        <end position="597"/>
    </location>
</feature>
<feature type="transmembrane region" description="Helical" evidence="12">
    <location>
        <begin position="424"/>
        <end position="449"/>
    </location>
</feature>
<evidence type="ECO:0000256" key="13">
    <source>
        <dbReference type="SAM" id="MobiDB-lite"/>
    </source>
</evidence>
<evidence type="ECO:0000256" key="4">
    <source>
        <dbReference type="ARBA" id="ARBA00022692"/>
    </source>
</evidence>
<gene>
    <name evidence="15" type="ordered locus">Bathy10g00760</name>
</gene>
<feature type="region of interest" description="Disordered" evidence="13">
    <location>
        <begin position="913"/>
        <end position="934"/>
    </location>
</feature>
<reference evidence="15 16" key="1">
    <citation type="submission" date="2011-10" db="EMBL/GenBank/DDBJ databases">
        <authorList>
            <person name="Genoscope - CEA"/>
        </authorList>
    </citation>
    <scope>NUCLEOTIDE SEQUENCE [LARGE SCALE GENOMIC DNA]</scope>
    <source>
        <strain evidence="15 16">RCC 1105</strain>
    </source>
</reference>
<evidence type="ECO:0000256" key="5">
    <source>
        <dbReference type="ARBA" id="ARBA00022737"/>
    </source>
</evidence>
<feature type="transmembrane region" description="Helical" evidence="12">
    <location>
        <begin position="168"/>
        <end position="188"/>
    </location>
</feature>
<sequence>MNDEETLIPGGEDGSTTTANTQRRPPRVSTTNSNQNQHQSGVSAFARNSTKKSRNIHNNTTSSPRTSGGLSVVGGFRNPRETFQNIAATAAGTLEDRNTLMNSSSSPRESAPAVVFGATVSDRETNMASLRLRRMTAFESHDYDPIDCDIEEEQLRSRKRAEYQNEEWWKWTLSAIIGVVMGFVAFVVDGLVDKLNSFRFGMAMRLVVGDGENQDASKFYAYISSLFVTCCLAAVAGGLVSYVEPLAAGSGIPELKTYLNGVHLKGLLRLKTLLAKLGGVAFSIGAGLIAGKEGPFVHGGGLVGGGLCSFGSHSLGFKTRRPNHFRNDRDKRDFVAIGTATGVAVAFGAPIGGMLFTVEEGTSFYNSSMLWRGFLATCVGVLTSHWLEQLDFDATDFARAKFGTHRDFGLYTDDEANYSKQYWWYFWEVPIFAMIGCLGGYIGALFVNLNVRVTAWRAKYIPVNDKFRRFLEVIAVAALTFTVMFVFMAASPCLEIPAPLRDGHTNLANELDRFEYGEASKEEIRTDFFSKMYCPEGYYSSYGQLFFVPLSQSFKFLLHLGEVGENGQAHEFLFRFDLLVFYFLAMFSLMTVTYGVGAPTGLFVPSLAVGSAMGQICGRIVNSVSGWILTDVQIDLHAYAVIGAAASLGGATRMTISITVLVMETTGSMQLIIPLMLTIFCAKAVGDRFSHGIYDTHIKIRGAPFLEEPELAGPAGDKLRVNEVMAKTMITIKPRMRVRDLIGILASNDHGAFPVTENPPTKPGEPFELHGTITRNRLLKMITHRIGFFDGNPESRPADVYGYTTAKDRDDLLDKLKQIPFKSPHVAEVAASLSSVEMDSAWIDVSRLMQRHPFITHADARVSRAYRIFRTMGLRHLYVTPDKPLVVGVMTRKDVIQENTSLTLGEKAERIMAERRSSGGGGVDGEAEGADAFPGGANLYSHDYADRFKSKKNEPSSARRGVDERGGGSTANDDWNNQFGDDDDDHRSDEEEDERLPYIPYYQGNAGDDDDDDNDDDHHRGNRDAQNAAAAEDGTENTADTEGSGGNGGFTNISGASIVRRANGPDNL</sequence>
<comment type="caution">
    <text evidence="12">Lacks conserved residue(s) required for the propagation of feature annotation.</text>
</comment>
<proteinExistence type="inferred from homology"/>
<evidence type="ECO:0000256" key="2">
    <source>
        <dbReference type="ARBA" id="ARBA00009476"/>
    </source>
</evidence>
<dbReference type="STRING" id="41875.K8EJ41"/>
<dbReference type="EMBL" id="FO082269">
    <property type="protein sequence ID" value="CCO18009.1"/>
    <property type="molecule type" value="Genomic_DNA"/>
</dbReference>
<feature type="compositionally biased region" description="Acidic residues" evidence="13">
    <location>
        <begin position="980"/>
        <end position="994"/>
    </location>
</feature>
<dbReference type="InterPro" id="IPR001807">
    <property type="entry name" value="ClC"/>
</dbReference>
<feature type="transmembrane region" description="Helical" evidence="12">
    <location>
        <begin position="470"/>
        <end position="490"/>
    </location>
</feature>
<dbReference type="SMART" id="SM00116">
    <property type="entry name" value="CBS"/>
    <property type="match status" value="2"/>
</dbReference>
<name>K8EJ41_9CHLO</name>
<dbReference type="Gene3D" id="1.10.3080.10">
    <property type="entry name" value="Clc chloride channel"/>
    <property type="match status" value="1"/>
</dbReference>
<keyword evidence="9 12" id="KW-0472">Membrane</keyword>
<keyword evidence="10 12" id="KW-0868">Chloride</keyword>
<keyword evidence="16" id="KW-1185">Reference proteome</keyword>
<evidence type="ECO:0000256" key="9">
    <source>
        <dbReference type="ARBA" id="ARBA00023136"/>
    </source>
</evidence>
<feature type="domain" description="CBS" evidence="14">
    <location>
        <begin position="849"/>
        <end position="909"/>
    </location>
</feature>
<evidence type="ECO:0000259" key="14">
    <source>
        <dbReference type="PROSITE" id="PS51371"/>
    </source>
</evidence>
<dbReference type="InterPro" id="IPR014743">
    <property type="entry name" value="Cl-channel_core"/>
</dbReference>
<evidence type="ECO:0000256" key="7">
    <source>
        <dbReference type="ARBA" id="ARBA00023065"/>
    </source>
</evidence>
<keyword evidence="5" id="KW-0677">Repeat</keyword>
<evidence type="ECO:0000256" key="10">
    <source>
        <dbReference type="ARBA" id="ARBA00023214"/>
    </source>
</evidence>
<feature type="region of interest" description="Disordered" evidence="13">
    <location>
        <begin position="949"/>
        <end position="1068"/>
    </location>
</feature>
<dbReference type="PANTHER" id="PTHR11689:SF136">
    <property type="entry name" value="H(+)_CL(-) EXCHANGE TRANSPORTER 7"/>
    <property type="match status" value="1"/>
</dbReference>
<dbReference type="GO" id="GO:0016020">
    <property type="term" value="C:membrane"/>
    <property type="evidence" value="ECO:0007669"/>
    <property type="project" value="UniProtKB-SubCell"/>
</dbReference>
<dbReference type="AlphaFoldDB" id="K8EJ41"/>
<dbReference type="Proteomes" id="UP000198341">
    <property type="component" value="Chromosome 10"/>
</dbReference>
<dbReference type="PRINTS" id="PR00762">
    <property type="entry name" value="CLCHANNEL"/>
</dbReference>
<keyword evidence="3 12" id="KW-0813">Transport</keyword>
<feature type="compositionally biased region" description="Polar residues" evidence="13">
    <location>
        <begin position="14"/>
        <end position="48"/>
    </location>
</feature>
<dbReference type="eggNOG" id="KOG0474">
    <property type="taxonomic scope" value="Eukaryota"/>
</dbReference>
<organism evidence="15 16">
    <name type="scientific">Bathycoccus prasinos</name>
    <dbReference type="NCBI Taxonomy" id="41875"/>
    <lineage>
        <taxon>Eukaryota</taxon>
        <taxon>Viridiplantae</taxon>
        <taxon>Chlorophyta</taxon>
        <taxon>Mamiellophyceae</taxon>
        <taxon>Mamiellales</taxon>
        <taxon>Bathycoccaceae</taxon>
        <taxon>Bathycoccus</taxon>
    </lineage>
</organism>
<keyword evidence="6 12" id="KW-1133">Transmembrane helix</keyword>
<feature type="compositionally biased region" description="Polar residues" evidence="13">
    <location>
        <begin position="56"/>
        <end position="69"/>
    </location>
</feature>
<dbReference type="Pfam" id="PF00654">
    <property type="entry name" value="Voltage_CLC"/>
    <property type="match status" value="1"/>
</dbReference>
<evidence type="ECO:0000256" key="11">
    <source>
        <dbReference type="PROSITE-ProRule" id="PRU00703"/>
    </source>
</evidence>
<feature type="transmembrane region" description="Helical" evidence="12">
    <location>
        <begin position="334"/>
        <end position="358"/>
    </location>
</feature>
<comment type="subcellular location">
    <subcellularLocation>
        <location evidence="1 12">Membrane</location>
        <topology evidence="1 12">Multi-pass membrane protein</topology>
    </subcellularLocation>
</comment>
<feature type="transmembrane region" description="Helical" evidence="12">
    <location>
        <begin position="296"/>
        <end position="313"/>
    </location>
</feature>
<dbReference type="PANTHER" id="PTHR11689">
    <property type="entry name" value="CHLORIDE CHANNEL PROTEIN CLC FAMILY MEMBER"/>
    <property type="match status" value="1"/>
</dbReference>
<evidence type="ECO:0000256" key="12">
    <source>
        <dbReference type="RuleBase" id="RU361221"/>
    </source>
</evidence>
<feature type="domain" description="CBS" evidence="14">
    <location>
        <begin position="725"/>
        <end position="794"/>
    </location>
</feature>
<accession>K8EJ41</accession>
<dbReference type="SUPFAM" id="SSF81340">
    <property type="entry name" value="Clc chloride channel"/>
    <property type="match status" value="1"/>
</dbReference>
<evidence type="ECO:0000256" key="6">
    <source>
        <dbReference type="ARBA" id="ARBA00022989"/>
    </source>
</evidence>
<dbReference type="Pfam" id="PF00571">
    <property type="entry name" value="CBS"/>
    <property type="match status" value="2"/>
</dbReference>
<dbReference type="OrthoDB" id="428525at2759"/>
<keyword evidence="8 11" id="KW-0129">CBS domain</keyword>
<dbReference type="PROSITE" id="PS51371">
    <property type="entry name" value="CBS"/>
    <property type="match status" value="2"/>
</dbReference>
<keyword evidence="4 12" id="KW-0812">Transmembrane</keyword>
<evidence type="ECO:0000313" key="16">
    <source>
        <dbReference type="Proteomes" id="UP000198341"/>
    </source>
</evidence>
<dbReference type="GeneID" id="19013153"/>
<dbReference type="GO" id="GO:0005254">
    <property type="term" value="F:chloride channel activity"/>
    <property type="evidence" value="ECO:0007669"/>
    <property type="project" value="UniProtKB-UniRule"/>
</dbReference>
<dbReference type="InterPro" id="IPR046342">
    <property type="entry name" value="CBS_dom_sf"/>
</dbReference>
<feature type="transmembrane region" description="Helical" evidence="12">
    <location>
        <begin position="273"/>
        <end position="290"/>
    </location>
</feature>